<dbReference type="Proteomes" id="UP000002350">
    <property type="component" value="Chromosome"/>
</dbReference>
<dbReference type="SUPFAM" id="SSF54001">
    <property type="entry name" value="Cysteine proteinases"/>
    <property type="match status" value="1"/>
</dbReference>
<dbReference type="eggNOG" id="COG0791">
    <property type="taxonomic scope" value="Bacteria"/>
</dbReference>
<dbReference type="PROSITE" id="PS51257">
    <property type="entry name" value="PROKAR_LIPOPROTEIN"/>
    <property type="match status" value="1"/>
</dbReference>
<feature type="signal peptide" evidence="6">
    <location>
        <begin position="1"/>
        <end position="21"/>
    </location>
</feature>
<keyword evidence="5" id="KW-0788">Thiol protease</keyword>
<dbReference type="Pfam" id="PF00877">
    <property type="entry name" value="NLPC_P60"/>
    <property type="match status" value="1"/>
</dbReference>
<dbReference type="PANTHER" id="PTHR47360">
    <property type="entry name" value="MUREIN DD-ENDOPEPTIDASE MEPS/MUREIN LD-CARBOXYPEPTIDASE"/>
    <property type="match status" value="1"/>
</dbReference>
<dbReference type="Gene3D" id="3.90.1720.10">
    <property type="entry name" value="endopeptidase domain like (from Nostoc punctiforme)"/>
    <property type="match status" value="1"/>
</dbReference>
<name>D4ZFA8_SHEVD</name>
<dbReference type="EMBL" id="AP011177">
    <property type="protein sequence ID" value="BAJ04272.1"/>
    <property type="molecule type" value="Genomic_DNA"/>
</dbReference>
<evidence type="ECO:0000259" key="7">
    <source>
        <dbReference type="PROSITE" id="PS51935"/>
    </source>
</evidence>
<evidence type="ECO:0000256" key="6">
    <source>
        <dbReference type="SAM" id="SignalP"/>
    </source>
</evidence>
<keyword evidence="8" id="KW-0449">Lipoprotein</keyword>
<dbReference type="GO" id="GO:0008234">
    <property type="term" value="F:cysteine-type peptidase activity"/>
    <property type="evidence" value="ECO:0007669"/>
    <property type="project" value="UniProtKB-KW"/>
</dbReference>
<evidence type="ECO:0000256" key="1">
    <source>
        <dbReference type="ARBA" id="ARBA00007074"/>
    </source>
</evidence>
<organism evidence="8 9">
    <name type="scientific">Shewanella violacea (strain JCM 10179 / CIP 106290 / LMG 19151 / DSS12)</name>
    <dbReference type="NCBI Taxonomy" id="637905"/>
    <lineage>
        <taxon>Bacteria</taxon>
        <taxon>Pseudomonadati</taxon>
        <taxon>Pseudomonadota</taxon>
        <taxon>Gammaproteobacteria</taxon>
        <taxon>Alteromonadales</taxon>
        <taxon>Shewanellaceae</taxon>
        <taxon>Shewanella</taxon>
    </lineage>
</organism>
<evidence type="ECO:0000313" key="9">
    <source>
        <dbReference type="Proteomes" id="UP000002350"/>
    </source>
</evidence>
<dbReference type="PROSITE" id="PS51935">
    <property type="entry name" value="NLPC_P60"/>
    <property type="match status" value="1"/>
</dbReference>
<evidence type="ECO:0000256" key="4">
    <source>
        <dbReference type="ARBA" id="ARBA00022801"/>
    </source>
</evidence>
<sequence length="173" mass="19337">MLRPISILVIMLLLFMSGCSSQLPDEVDADEPTNLAATKARMSAAAPVNIKELALKKKFMAFHHEWKGTPYRYGGMSKRGVDCSALVYLAYKEVLGKNLPRTTADQKDLGHLVSKGELKTGDLVFFKTGWSSRHVGIYLGHSKFLHASASKGVIISTLNNSYWKRKYWQSRSL</sequence>
<dbReference type="MEROPS" id="C40.004"/>
<evidence type="ECO:0000313" key="8">
    <source>
        <dbReference type="EMBL" id="BAJ04272.1"/>
    </source>
</evidence>
<comment type="similarity">
    <text evidence="1">Belongs to the peptidase C40 family.</text>
</comment>
<dbReference type="PANTHER" id="PTHR47360:SF1">
    <property type="entry name" value="ENDOPEPTIDASE NLPC-RELATED"/>
    <property type="match status" value="1"/>
</dbReference>
<dbReference type="InterPro" id="IPR000064">
    <property type="entry name" value="NLP_P60_dom"/>
</dbReference>
<dbReference type="KEGG" id="svo:SVI_4301"/>
<dbReference type="AlphaFoldDB" id="D4ZFA8"/>
<dbReference type="GO" id="GO:0006508">
    <property type="term" value="P:proteolysis"/>
    <property type="evidence" value="ECO:0007669"/>
    <property type="project" value="UniProtKB-KW"/>
</dbReference>
<evidence type="ECO:0000256" key="5">
    <source>
        <dbReference type="ARBA" id="ARBA00022807"/>
    </source>
</evidence>
<keyword evidence="9" id="KW-1185">Reference proteome</keyword>
<accession>D4ZFA8</accession>
<keyword evidence="2" id="KW-0645">Protease</keyword>
<dbReference type="InterPro" id="IPR052062">
    <property type="entry name" value="Murein_DD/LD_carboxypeptidase"/>
</dbReference>
<feature type="domain" description="NlpC/P60" evidence="7">
    <location>
        <begin position="53"/>
        <end position="173"/>
    </location>
</feature>
<feature type="chain" id="PRO_5003067692" evidence="6">
    <location>
        <begin position="22"/>
        <end position="173"/>
    </location>
</feature>
<evidence type="ECO:0000256" key="2">
    <source>
        <dbReference type="ARBA" id="ARBA00022670"/>
    </source>
</evidence>
<gene>
    <name evidence="8" type="ordered locus">SVI_4301</name>
</gene>
<dbReference type="InterPro" id="IPR038765">
    <property type="entry name" value="Papain-like_cys_pep_sf"/>
</dbReference>
<dbReference type="HOGENOM" id="CLU_016043_9_1_6"/>
<keyword evidence="4" id="KW-0378">Hydrolase</keyword>
<dbReference type="STRING" id="637905.SVI_4301"/>
<evidence type="ECO:0000256" key="3">
    <source>
        <dbReference type="ARBA" id="ARBA00022729"/>
    </source>
</evidence>
<proteinExistence type="inferred from homology"/>
<keyword evidence="3 6" id="KW-0732">Signal</keyword>
<reference evidence="9" key="1">
    <citation type="journal article" date="2010" name="Mol. Biosyst.">
        <title>Complete genome sequence and comparative analysis of Shewanella violacea, a psychrophilic and piezophilic bacterium from deep sea floor sediments.</title>
        <authorList>
            <person name="Aono E."/>
            <person name="Baba T."/>
            <person name="Ara T."/>
            <person name="Nishi T."/>
            <person name="Nakamichi T."/>
            <person name="Inamoto E."/>
            <person name="Toyonaga H."/>
            <person name="Hasegawa M."/>
            <person name="Takai Y."/>
            <person name="Okumura Y."/>
            <person name="Baba M."/>
            <person name="Tomita M."/>
            <person name="Kato C."/>
            <person name="Oshima T."/>
            <person name="Nakasone K."/>
            <person name="Mori H."/>
        </authorList>
    </citation>
    <scope>NUCLEOTIDE SEQUENCE [LARGE SCALE GENOMIC DNA]</scope>
    <source>
        <strain evidence="9">JCM 10179 / CIP 106290 / LMG 19151 / DSS12</strain>
    </source>
</reference>
<protein>
    <submittedName>
        <fullName evidence="8">Lipoprotein, NLP/P60 family</fullName>
    </submittedName>
</protein>